<dbReference type="HOGENOM" id="CLU_2006444_0_0_1"/>
<protein>
    <submittedName>
        <fullName evidence="1 2">Uncharacterized protein</fullName>
    </submittedName>
</protein>
<accession>B7QNP4</accession>
<dbReference type="VEuPathDB" id="VectorBase:ISCW015288"/>
<reference evidence="2" key="2">
    <citation type="submission" date="2020-05" db="UniProtKB">
        <authorList>
            <consortium name="EnsemblMetazoa"/>
        </authorList>
    </citation>
    <scope>IDENTIFICATION</scope>
    <source>
        <strain evidence="2">wikel</strain>
    </source>
</reference>
<dbReference type="EMBL" id="DS979615">
    <property type="protein sequence ID" value="EEC20466.1"/>
    <property type="molecule type" value="Genomic_DNA"/>
</dbReference>
<dbReference type="EMBL" id="ABJB010992576">
    <property type="status" value="NOT_ANNOTATED_CDS"/>
    <property type="molecule type" value="Genomic_DNA"/>
</dbReference>
<name>B7QNP4_IXOSC</name>
<reference evidence="1 3" key="1">
    <citation type="submission" date="2008-03" db="EMBL/GenBank/DDBJ databases">
        <title>Annotation of Ixodes scapularis.</title>
        <authorList>
            <consortium name="Ixodes scapularis Genome Project Consortium"/>
            <person name="Caler E."/>
            <person name="Hannick L.I."/>
            <person name="Bidwell S."/>
            <person name="Joardar V."/>
            <person name="Thiagarajan M."/>
            <person name="Amedeo P."/>
            <person name="Galinsky K.J."/>
            <person name="Schobel S."/>
            <person name="Inman J."/>
            <person name="Hostetler J."/>
            <person name="Miller J."/>
            <person name="Hammond M."/>
            <person name="Megy K."/>
            <person name="Lawson D."/>
            <person name="Kodira C."/>
            <person name="Sutton G."/>
            <person name="Meyer J."/>
            <person name="Hill C.A."/>
            <person name="Birren B."/>
            <person name="Nene V."/>
            <person name="Collins F."/>
            <person name="Alarcon-Chaidez F."/>
            <person name="Wikel S."/>
            <person name="Strausberg R."/>
        </authorList>
    </citation>
    <scope>NUCLEOTIDE SEQUENCE [LARGE SCALE GENOMIC DNA]</scope>
    <source>
        <strain evidence="3">Wikel</strain>
        <strain evidence="1">Wikel colony</strain>
    </source>
</reference>
<evidence type="ECO:0000313" key="1">
    <source>
        <dbReference type="EMBL" id="EEC20466.1"/>
    </source>
</evidence>
<dbReference type="EnsemblMetazoa" id="ISCW015288-RA">
    <property type="protein sequence ID" value="ISCW015288-PA"/>
    <property type="gene ID" value="ISCW015288"/>
</dbReference>
<dbReference type="OrthoDB" id="6503614at2759"/>
<proteinExistence type="predicted"/>
<evidence type="ECO:0000313" key="3">
    <source>
        <dbReference type="Proteomes" id="UP000001555"/>
    </source>
</evidence>
<dbReference type="Proteomes" id="UP000001555">
    <property type="component" value="Unassembled WGS sequence"/>
</dbReference>
<gene>
    <name evidence="1" type="ORF">IscW_ISCW015288</name>
</gene>
<sequence>MQMGSRIGTLIESVIRVSREVIEARRAIQQSGLRGEHYVDGIFQAENKLWELIDLEAQLANELAYYRQSDLASDNPYFQGLAQAENKIRRLIAVETQLAREIGSWLSTQSLYSSALVFRDCPVN</sequence>
<evidence type="ECO:0000313" key="2">
    <source>
        <dbReference type="EnsemblMetazoa" id="ISCW015288-PA"/>
    </source>
</evidence>
<organism>
    <name type="scientific">Ixodes scapularis</name>
    <name type="common">Black-legged tick</name>
    <name type="synonym">Deer tick</name>
    <dbReference type="NCBI Taxonomy" id="6945"/>
    <lineage>
        <taxon>Eukaryota</taxon>
        <taxon>Metazoa</taxon>
        <taxon>Ecdysozoa</taxon>
        <taxon>Arthropoda</taxon>
        <taxon>Chelicerata</taxon>
        <taxon>Arachnida</taxon>
        <taxon>Acari</taxon>
        <taxon>Parasitiformes</taxon>
        <taxon>Ixodida</taxon>
        <taxon>Ixodoidea</taxon>
        <taxon>Ixodidae</taxon>
        <taxon>Ixodinae</taxon>
        <taxon>Ixodes</taxon>
    </lineage>
</organism>
<keyword evidence="3" id="KW-1185">Reference proteome</keyword>
<dbReference type="PaxDb" id="6945-B7QNP4"/>
<dbReference type="VEuPathDB" id="VectorBase:ISCI021001"/>
<dbReference type="AlphaFoldDB" id="B7QNP4"/>
<dbReference type="VEuPathDB" id="VectorBase:ISCP_006526"/>
<dbReference type="InParanoid" id="B7QNP4"/>